<evidence type="ECO:0000256" key="1">
    <source>
        <dbReference type="ARBA" id="ARBA00010761"/>
    </source>
</evidence>
<dbReference type="Gene3D" id="3.30.300.20">
    <property type="match status" value="1"/>
</dbReference>
<dbReference type="SUPFAM" id="SSF54821">
    <property type="entry name" value="Ribosomal protein S3 C-terminal domain"/>
    <property type="match status" value="1"/>
</dbReference>
<dbReference type="RefSeq" id="WP_092317261.1">
    <property type="nucleotide sequence ID" value="NZ_FOKY01000001.1"/>
</dbReference>
<accession>A0A1I1D1U3</accession>
<evidence type="ECO:0000256" key="6">
    <source>
        <dbReference type="ARBA" id="ARBA00024998"/>
    </source>
</evidence>
<evidence type="ECO:0000256" key="3">
    <source>
        <dbReference type="ARBA" id="ARBA00022884"/>
    </source>
</evidence>
<dbReference type="InterPro" id="IPR057258">
    <property type="entry name" value="Ribosomal_uS3"/>
</dbReference>
<organism evidence="11 12">
    <name type="scientific">Brevinema andersonii</name>
    <dbReference type="NCBI Taxonomy" id="34097"/>
    <lineage>
        <taxon>Bacteria</taxon>
        <taxon>Pseudomonadati</taxon>
        <taxon>Spirochaetota</taxon>
        <taxon>Spirochaetia</taxon>
        <taxon>Brevinematales</taxon>
        <taxon>Brevinemataceae</taxon>
        <taxon>Brevinema</taxon>
    </lineage>
</organism>
<gene>
    <name evidence="8" type="primary">rpsC</name>
    <name evidence="11" type="ORF">SAMN02745150_00163</name>
</gene>
<keyword evidence="5 8" id="KW-0687">Ribonucleoprotein</keyword>
<dbReference type="InterPro" id="IPR036419">
    <property type="entry name" value="Ribosomal_S3_C_sf"/>
</dbReference>
<dbReference type="InterPro" id="IPR001351">
    <property type="entry name" value="Ribosomal_uS3_C"/>
</dbReference>
<dbReference type="OrthoDB" id="9806396at2"/>
<dbReference type="PANTHER" id="PTHR11760:SF19">
    <property type="entry name" value="SMALL RIBOSOMAL SUBUNIT PROTEIN US3C"/>
    <property type="match status" value="1"/>
</dbReference>
<dbReference type="GO" id="GO:0019843">
    <property type="term" value="F:rRNA binding"/>
    <property type="evidence" value="ECO:0007669"/>
    <property type="project" value="UniProtKB-UniRule"/>
</dbReference>
<protein>
    <recommendedName>
        <fullName evidence="7 8">Small ribosomal subunit protein uS3</fullName>
    </recommendedName>
</protein>
<evidence type="ECO:0000256" key="7">
    <source>
        <dbReference type="ARBA" id="ARBA00035257"/>
    </source>
</evidence>
<dbReference type="InterPro" id="IPR015946">
    <property type="entry name" value="KH_dom-like_a/b"/>
</dbReference>
<reference evidence="12" key="1">
    <citation type="submission" date="2016-10" db="EMBL/GenBank/DDBJ databases">
        <authorList>
            <person name="Varghese N."/>
            <person name="Submissions S."/>
        </authorList>
    </citation>
    <scope>NUCLEOTIDE SEQUENCE [LARGE SCALE GENOMIC DNA]</scope>
    <source>
        <strain evidence="12">ATCC 43811</strain>
    </source>
</reference>
<evidence type="ECO:0000259" key="10">
    <source>
        <dbReference type="PROSITE" id="PS50823"/>
    </source>
</evidence>
<keyword evidence="2 8" id="KW-0699">rRNA-binding</keyword>
<dbReference type="FunFam" id="3.30.300.20:FF:000001">
    <property type="entry name" value="30S ribosomal protein S3"/>
    <property type="match status" value="1"/>
</dbReference>
<evidence type="ECO:0000256" key="2">
    <source>
        <dbReference type="ARBA" id="ARBA00022730"/>
    </source>
</evidence>
<dbReference type="STRING" id="34097.SAMN02745150_00163"/>
<keyword evidence="3 8" id="KW-0694">RNA-binding</keyword>
<proteinExistence type="inferred from homology"/>
<dbReference type="Pfam" id="PF07650">
    <property type="entry name" value="KH_2"/>
    <property type="match status" value="1"/>
</dbReference>
<comment type="subunit">
    <text evidence="8">Part of the 30S ribosomal subunit. Forms a tight complex with proteins S10 and S14.</text>
</comment>
<dbReference type="InterPro" id="IPR004044">
    <property type="entry name" value="KH_dom_type_2"/>
</dbReference>
<dbReference type="NCBIfam" id="TIGR01009">
    <property type="entry name" value="rpsC_bact"/>
    <property type="match status" value="1"/>
</dbReference>
<evidence type="ECO:0000313" key="11">
    <source>
        <dbReference type="EMBL" id="SFB68296.1"/>
    </source>
</evidence>
<dbReference type="Gene3D" id="3.30.1140.32">
    <property type="entry name" value="Ribosomal protein S3, C-terminal domain"/>
    <property type="match status" value="1"/>
</dbReference>
<dbReference type="EMBL" id="FOKY01000001">
    <property type="protein sequence ID" value="SFB68296.1"/>
    <property type="molecule type" value="Genomic_DNA"/>
</dbReference>
<feature type="domain" description="KH type-2" evidence="10">
    <location>
        <begin position="38"/>
        <end position="107"/>
    </location>
</feature>
<dbReference type="SUPFAM" id="SSF54814">
    <property type="entry name" value="Prokaryotic type KH domain (KH-domain type II)"/>
    <property type="match status" value="1"/>
</dbReference>
<dbReference type="CDD" id="cd02412">
    <property type="entry name" value="KH-II_30S_S3"/>
    <property type="match status" value="1"/>
</dbReference>
<dbReference type="GO" id="GO:0006412">
    <property type="term" value="P:translation"/>
    <property type="evidence" value="ECO:0007669"/>
    <property type="project" value="UniProtKB-UniRule"/>
</dbReference>
<sequence length="204" mass="22986">MGQKVHPIGYRVGVSKPWESSWFAEKAYPEFLLEDYKIRKMLQKEYKRAFLSRIEIARFPQLVNVTVFAGKPGILIGRKGAEIEVITNKLSKLVNGKRVSLSVKEIKQPELDAAVIGADIASQIERRVAYKRAIKQAIRNAMRAGAQGIKIRISGRLNNAEIARSEEFKEGRMSLNTLSADIDYRLTEALTQMGIIGIKVWLAK</sequence>
<dbReference type="AlphaFoldDB" id="A0A1I1D1U3"/>
<dbReference type="GO" id="GO:0003729">
    <property type="term" value="F:mRNA binding"/>
    <property type="evidence" value="ECO:0007669"/>
    <property type="project" value="UniProtKB-UniRule"/>
</dbReference>
<dbReference type="Pfam" id="PF00189">
    <property type="entry name" value="Ribosomal_S3_C"/>
    <property type="match status" value="1"/>
</dbReference>
<dbReference type="PROSITE" id="PS00548">
    <property type="entry name" value="RIBOSOMAL_S3"/>
    <property type="match status" value="1"/>
</dbReference>
<dbReference type="InterPro" id="IPR005704">
    <property type="entry name" value="Ribosomal_uS3_bac-typ"/>
</dbReference>
<evidence type="ECO:0000256" key="8">
    <source>
        <dbReference type="HAMAP-Rule" id="MF_01309"/>
    </source>
</evidence>
<comment type="similarity">
    <text evidence="1 8 9">Belongs to the universal ribosomal protein uS3 family.</text>
</comment>
<keyword evidence="12" id="KW-1185">Reference proteome</keyword>
<dbReference type="Proteomes" id="UP000240042">
    <property type="component" value="Unassembled WGS sequence"/>
</dbReference>
<evidence type="ECO:0000256" key="4">
    <source>
        <dbReference type="ARBA" id="ARBA00022980"/>
    </source>
</evidence>
<dbReference type="HAMAP" id="MF_01309_B">
    <property type="entry name" value="Ribosomal_uS3_B"/>
    <property type="match status" value="1"/>
</dbReference>
<comment type="function">
    <text evidence="6 8">Binds the lower part of the 30S subunit head. Binds mRNA in the 70S ribosome, positioning it for translation.</text>
</comment>
<dbReference type="PANTHER" id="PTHR11760">
    <property type="entry name" value="30S/40S RIBOSOMAL PROTEIN S3"/>
    <property type="match status" value="1"/>
</dbReference>
<dbReference type="PROSITE" id="PS50823">
    <property type="entry name" value="KH_TYPE_2"/>
    <property type="match status" value="1"/>
</dbReference>
<evidence type="ECO:0000256" key="5">
    <source>
        <dbReference type="ARBA" id="ARBA00023274"/>
    </source>
</evidence>
<dbReference type="InterPro" id="IPR009019">
    <property type="entry name" value="KH_sf_prok-type"/>
</dbReference>
<evidence type="ECO:0000256" key="9">
    <source>
        <dbReference type="RuleBase" id="RU003624"/>
    </source>
</evidence>
<name>A0A1I1D1U3_BREAD</name>
<dbReference type="GO" id="GO:0022627">
    <property type="term" value="C:cytosolic small ribosomal subunit"/>
    <property type="evidence" value="ECO:0007669"/>
    <property type="project" value="TreeGrafter"/>
</dbReference>
<evidence type="ECO:0000313" key="12">
    <source>
        <dbReference type="Proteomes" id="UP000240042"/>
    </source>
</evidence>
<dbReference type="InterPro" id="IPR018280">
    <property type="entry name" value="Ribosomal_uS3_CS"/>
</dbReference>
<keyword evidence="4 8" id="KW-0689">Ribosomal protein</keyword>
<dbReference type="GO" id="GO:0003735">
    <property type="term" value="F:structural constituent of ribosome"/>
    <property type="evidence" value="ECO:0007669"/>
    <property type="project" value="InterPro"/>
</dbReference>